<evidence type="ECO:0000313" key="2">
    <source>
        <dbReference type="Proteomes" id="UP001258945"/>
    </source>
</evidence>
<name>A0ABU3MJ25_9PROT</name>
<comment type="caution">
    <text evidence="1">The sequence shown here is derived from an EMBL/GenBank/DDBJ whole genome shotgun (WGS) entry which is preliminary data.</text>
</comment>
<dbReference type="EMBL" id="JAVVDO010000041">
    <property type="protein sequence ID" value="MDT8333019.1"/>
    <property type="molecule type" value="Genomic_DNA"/>
</dbReference>
<dbReference type="RefSeq" id="WP_314284060.1">
    <property type="nucleotide sequence ID" value="NZ_JAVVDO010000041.1"/>
</dbReference>
<keyword evidence="2" id="KW-1185">Reference proteome</keyword>
<evidence type="ECO:0008006" key="3">
    <source>
        <dbReference type="Google" id="ProtNLM"/>
    </source>
</evidence>
<gene>
    <name evidence="1" type="ORF">RQ831_18355</name>
</gene>
<dbReference type="Proteomes" id="UP001258945">
    <property type="component" value="Unassembled WGS sequence"/>
</dbReference>
<reference evidence="1 2" key="1">
    <citation type="journal article" date="2019" name="Microb. Pathog.">
        <title>Comparison of VITEK 2, MALDI-TOF MS, 16S rRNA gene sequencing, and whole-genome sequencing for identification of Roseomonas mucosa.</title>
        <authorList>
            <person name="Rudolph W.W."/>
            <person name="Gunzer F."/>
            <person name="Trauth M."/>
            <person name="Bunk B."/>
            <person name="Bigge R."/>
            <person name="Schrottner P."/>
        </authorList>
    </citation>
    <scope>NUCLEOTIDE SEQUENCE [LARGE SCALE GENOMIC DNA]</scope>
    <source>
        <strain evidence="1 2">DSM 103800</strain>
    </source>
</reference>
<accession>A0ABU3MJ25</accession>
<sequence length="80" mass="9225">MSYPMTTRETLLARIDAFLDQRKMSASAFGVQIMGDPKFLRSLRSGKRGLRLSTIERIEAFISGQEMQPRRSRHQELVPQ</sequence>
<proteinExistence type="predicted"/>
<protein>
    <recommendedName>
        <fullName evidence="3">Transcriptional regulator</fullName>
    </recommendedName>
</protein>
<organism evidence="1 2">
    <name type="scientific">Roseomonas gilardii</name>
    <dbReference type="NCBI Taxonomy" id="257708"/>
    <lineage>
        <taxon>Bacteria</taxon>
        <taxon>Pseudomonadati</taxon>
        <taxon>Pseudomonadota</taxon>
        <taxon>Alphaproteobacteria</taxon>
        <taxon>Acetobacterales</taxon>
        <taxon>Roseomonadaceae</taxon>
        <taxon>Roseomonas</taxon>
    </lineage>
</organism>
<evidence type="ECO:0000313" key="1">
    <source>
        <dbReference type="EMBL" id="MDT8333019.1"/>
    </source>
</evidence>